<keyword evidence="1" id="KW-0880">Kelch repeat</keyword>
<accession>L8GRJ0</accession>
<protein>
    <submittedName>
        <fullName evidence="4">Kelch domain containing 1, putative</fullName>
    </submittedName>
</protein>
<reference evidence="4 5" key="1">
    <citation type="journal article" date="2013" name="Genome Biol.">
        <title>Genome of Acanthamoeba castellanii highlights extensive lateral gene transfer and early evolution of tyrosine kinase signaling.</title>
        <authorList>
            <person name="Clarke M."/>
            <person name="Lohan A.J."/>
            <person name="Liu B."/>
            <person name="Lagkouvardos I."/>
            <person name="Roy S."/>
            <person name="Zafar N."/>
            <person name="Bertelli C."/>
            <person name="Schilde C."/>
            <person name="Kianianmomeni A."/>
            <person name="Burglin T.R."/>
            <person name="Frech C."/>
            <person name="Turcotte B."/>
            <person name="Kopec K.O."/>
            <person name="Synnott J.M."/>
            <person name="Choo C."/>
            <person name="Paponov I."/>
            <person name="Finkler A."/>
            <person name="Soon Heng Tan C."/>
            <person name="Hutchins A.P."/>
            <person name="Weinmeier T."/>
            <person name="Rattei T."/>
            <person name="Chu J.S."/>
            <person name="Gimenez G."/>
            <person name="Irimia M."/>
            <person name="Rigden D.J."/>
            <person name="Fitzpatrick D.A."/>
            <person name="Lorenzo-Morales J."/>
            <person name="Bateman A."/>
            <person name="Chiu C.H."/>
            <person name="Tang P."/>
            <person name="Hegemann P."/>
            <person name="Fromm H."/>
            <person name="Raoult D."/>
            <person name="Greub G."/>
            <person name="Miranda-Saavedra D."/>
            <person name="Chen N."/>
            <person name="Nash P."/>
            <person name="Ginger M.L."/>
            <person name="Horn M."/>
            <person name="Schaap P."/>
            <person name="Caler L."/>
            <person name="Loftus B."/>
        </authorList>
    </citation>
    <scope>NUCLEOTIDE SEQUENCE [LARGE SCALE GENOMIC DNA]</scope>
    <source>
        <strain evidence="4 5">Neff</strain>
    </source>
</reference>
<dbReference type="Proteomes" id="UP000011083">
    <property type="component" value="Unassembled WGS sequence"/>
</dbReference>
<proteinExistence type="predicted"/>
<evidence type="ECO:0000313" key="5">
    <source>
        <dbReference type="Proteomes" id="UP000011083"/>
    </source>
</evidence>
<organism evidence="4 5">
    <name type="scientific">Acanthamoeba castellanii (strain ATCC 30010 / Neff)</name>
    <dbReference type="NCBI Taxonomy" id="1257118"/>
    <lineage>
        <taxon>Eukaryota</taxon>
        <taxon>Amoebozoa</taxon>
        <taxon>Discosea</taxon>
        <taxon>Longamoebia</taxon>
        <taxon>Centramoebida</taxon>
        <taxon>Acanthamoebidae</taxon>
        <taxon>Acanthamoeba</taxon>
    </lineage>
</organism>
<feature type="region of interest" description="Disordered" evidence="3">
    <location>
        <begin position="376"/>
        <end position="450"/>
    </location>
</feature>
<name>L8GRJ0_ACACF</name>
<dbReference type="STRING" id="1257118.L8GRJ0"/>
<sequence>MGNEASTPIPYNVQAEWRKLVSGSPAVPAGREGQVAASWENKLYIFGGGSSGGTQRADMWTFDLDSSEWKEVTTSGNAPSARTGACAAVVDGHMFVFGGMDMERGFLDDFYCFNIAEGTWEQVQGSGEGPTPRDKSALYFFGGFGPVEAEVEMPDRDEASTNAGEDGADDEGEEDEYEDEGPAMSFNWFDDLFVYDTESKAWQQVQASGDIPSPRAAFGMDVVGGSIYVFGGRDTTKRQNDLYVLDTTTNTWTKPSVSGAVPAERSFHSFTSLAPAGKQQLVLFGGLSSTNALLDDVHVFDIATSAWVQPTIAANDSRINARRFHSAVLHNRSLVVFGGSSNFSPDTQECLTFHSDTFALDLGPVLEAAPVTIPPPATAAASTSSSSSSSSSAAPSVSFISSSASTEGGAAGDATRGKKRKSDEIEKGEKNEEPEGHGGEKEAEEEKKRE</sequence>
<dbReference type="InterPro" id="IPR006652">
    <property type="entry name" value="Kelch_1"/>
</dbReference>
<dbReference type="AlphaFoldDB" id="L8GRJ0"/>
<dbReference type="Gene3D" id="2.120.10.80">
    <property type="entry name" value="Kelch-type beta propeller"/>
    <property type="match status" value="2"/>
</dbReference>
<dbReference type="RefSeq" id="XP_004337555.1">
    <property type="nucleotide sequence ID" value="XM_004337507.1"/>
</dbReference>
<dbReference type="Pfam" id="PF24681">
    <property type="entry name" value="Kelch_KLHDC2_KLHL20_DRC7"/>
    <property type="match status" value="2"/>
</dbReference>
<dbReference type="SMART" id="SM00612">
    <property type="entry name" value="Kelch"/>
    <property type="match status" value="4"/>
</dbReference>
<evidence type="ECO:0000256" key="3">
    <source>
        <dbReference type="SAM" id="MobiDB-lite"/>
    </source>
</evidence>
<keyword evidence="5" id="KW-1185">Reference proteome</keyword>
<feature type="compositionally biased region" description="Acidic residues" evidence="3">
    <location>
        <begin position="166"/>
        <end position="181"/>
    </location>
</feature>
<dbReference type="SUPFAM" id="SSF117281">
    <property type="entry name" value="Kelch motif"/>
    <property type="match status" value="2"/>
</dbReference>
<dbReference type="KEGG" id="acan:ACA1_163910"/>
<feature type="compositionally biased region" description="Low complexity" evidence="3">
    <location>
        <begin position="378"/>
        <end position="414"/>
    </location>
</feature>
<gene>
    <name evidence="4" type="ORF">ACA1_163910</name>
</gene>
<evidence type="ECO:0000256" key="1">
    <source>
        <dbReference type="ARBA" id="ARBA00022441"/>
    </source>
</evidence>
<feature type="region of interest" description="Disordered" evidence="3">
    <location>
        <begin position="152"/>
        <end position="181"/>
    </location>
</feature>
<dbReference type="VEuPathDB" id="AmoebaDB:ACA1_163910"/>
<dbReference type="PANTHER" id="PTHR46093:SF18">
    <property type="entry name" value="FIBRONECTIN TYPE-III DOMAIN-CONTAINING PROTEIN"/>
    <property type="match status" value="1"/>
</dbReference>
<evidence type="ECO:0000313" key="4">
    <source>
        <dbReference type="EMBL" id="ELR15542.1"/>
    </source>
</evidence>
<feature type="compositionally biased region" description="Basic and acidic residues" evidence="3">
    <location>
        <begin position="421"/>
        <end position="450"/>
    </location>
</feature>
<dbReference type="OrthoDB" id="18516at2759"/>
<dbReference type="EMBL" id="KB008026">
    <property type="protein sequence ID" value="ELR15542.1"/>
    <property type="molecule type" value="Genomic_DNA"/>
</dbReference>
<evidence type="ECO:0000256" key="2">
    <source>
        <dbReference type="ARBA" id="ARBA00022737"/>
    </source>
</evidence>
<dbReference type="GeneID" id="14916150"/>
<keyword evidence="2" id="KW-0677">Repeat</keyword>
<dbReference type="PANTHER" id="PTHR46093">
    <property type="entry name" value="ACYL-COA-BINDING DOMAIN-CONTAINING PROTEIN 5"/>
    <property type="match status" value="1"/>
</dbReference>
<dbReference type="OMA" id="SHWAFTD"/>
<dbReference type="InterPro" id="IPR015915">
    <property type="entry name" value="Kelch-typ_b-propeller"/>
</dbReference>